<organism evidence="2 3">
    <name type="scientific">Cymbomonas tetramitiformis</name>
    <dbReference type="NCBI Taxonomy" id="36881"/>
    <lineage>
        <taxon>Eukaryota</taxon>
        <taxon>Viridiplantae</taxon>
        <taxon>Chlorophyta</taxon>
        <taxon>Pyramimonadophyceae</taxon>
        <taxon>Pyramimonadales</taxon>
        <taxon>Pyramimonadaceae</taxon>
        <taxon>Cymbomonas</taxon>
    </lineage>
</organism>
<dbReference type="EMBL" id="LGRX02000253">
    <property type="protein sequence ID" value="KAK3289032.1"/>
    <property type="molecule type" value="Genomic_DNA"/>
</dbReference>
<evidence type="ECO:0000259" key="1">
    <source>
        <dbReference type="PROSITE" id="PS50222"/>
    </source>
</evidence>
<keyword evidence="3" id="KW-1185">Reference proteome</keyword>
<dbReference type="SUPFAM" id="SSF47473">
    <property type="entry name" value="EF-hand"/>
    <property type="match status" value="1"/>
</dbReference>
<proteinExistence type="predicted"/>
<reference evidence="2 3" key="1">
    <citation type="journal article" date="2015" name="Genome Biol. Evol.">
        <title>Comparative Genomics of a Bacterivorous Green Alga Reveals Evolutionary Causalities and Consequences of Phago-Mixotrophic Mode of Nutrition.</title>
        <authorList>
            <person name="Burns J.A."/>
            <person name="Paasch A."/>
            <person name="Narechania A."/>
            <person name="Kim E."/>
        </authorList>
    </citation>
    <scope>NUCLEOTIDE SEQUENCE [LARGE SCALE GENOMIC DNA]</scope>
    <source>
        <strain evidence="2 3">PLY_AMNH</strain>
    </source>
</reference>
<protein>
    <recommendedName>
        <fullName evidence="1">EF-hand domain-containing protein</fullName>
    </recommendedName>
</protein>
<name>A0AAE0H371_9CHLO</name>
<dbReference type="InterPro" id="IPR002048">
    <property type="entry name" value="EF_hand_dom"/>
</dbReference>
<dbReference type="PANTHER" id="PTHR20875">
    <property type="entry name" value="EF-HAND CALCIUM-BINDING DOMAIN-CONTAINING PROTEIN 6-RELATED"/>
    <property type="match status" value="1"/>
</dbReference>
<accession>A0AAE0H371</accession>
<dbReference type="InterPro" id="IPR052603">
    <property type="entry name" value="EFCB6"/>
</dbReference>
<evidence type="ECO:0000313" key="3">
    <source>
        <dbReference type="Proteomes" id="UP001190700"/>
    </source>
</evidence>
<gene>
    <name evidence="2" type="ORF">CYMTET_3514</name>
</gene>
<dbReference type="PANTHER" id="PTHR20875:SF2">
    <property type="entry name" value="EF-HAND CALCIUM-BINDING DOMAIN-CONTAINING PROTEIN 6"/>
    <property type="match status" value="1"/>
</dbReference>
<dbReference type="AlphaFoldDB" id="A0AAE0H371"/>
<feature type="domain" description="EF-hand" evidence="1">
    <location>
        <begin position="336"/>
        <end position="371"/>
    </location>
</feature>
<evidence type="ECO:0000313" key="2">
    <source>
        <dbReference type="EMBL" id="KAK3289032.1"/>
    </source>
</evidence>
<comment type="caution">
    <text evidence="2">The sequence shown here is derived from an EMBL/GenBank/DDBJ whole genome shotgun (WGS) entry which is preliminary data.</text>
</comment>
<sequence length="426" mass="48398">MSCTVSSPGTKSRIETPTGITEMAATSTRPWSCQARLSTPANDPRYDTRWKMPGYTGHINGVFETVGSTPTTSQRKAFYRNGTELDPTNEEAVKQAWRDPCNDPTAYKKAEPELLWPSVAQPHPRMKGNLSNKSSIQLGDHRFFQPVTHYSDVHVAPVKQGSLWTPEVDNKHHRFDLAHMKPDERKAVYAKMCAKIGDTKMGHVMDNLRLRFSAKLDTASNVNGYKLLKLFQQHDVTATGFVEAHQFVDSLRCFGLQLPEEVEIALFSRFDTDMNGLLDYKAFVAAIVEEEYISLGFSSLHEKTDPVAMKAAETKKMQEQPEFQLQQRFKQLTSANSSLLVKELFMKMDRTKNGKMSRDDFNLCLKKFNIVLTMKELGYLQTKYDGDKSGFRYNDFAADFFPTVFESTLGKSMHNGRSLRNFKESC</sequence>
<dbReference type="Gene3D" id="1.10.238.10">
    <property type="entry name" value="EF-hand"/>
    <property type="match status" value="2"/>
</dbReference>
<dbReference type="InterPro" id="IPR011992">
    <property type="entry name" value="EF-hand-dom_pair"/>
</dbReference>
<dbReference type="GO" id="GO:0005509">
    <property type="term" value="F:calcium ion binding"/>
    <property type="evidence" value="ECO:0007669"/>
    <property type="project" value="InterPro"/>
</dbReference>
<dbReference type="PROSITE" id="PS50222">
    <property type="entry name" value="EF_HAND_2"/>
    <property type="match status" value="1"/>
</dbReference>
<dbReference type="GO" id="GO:0005654">
    <property type="term" value="C:nucleoplasm"/>
    <property type="evidence" value="ECO:0007669"/>
    <property type="project" value="TreeGrafter"/>
</dbReference>
<dbReference type="Proteomes" id="UP001190700">
    <property type="component" value="Unassembled WGS sequence"/>
</dbReference>